<organism evidence="2 3">
    <name type="scientific">Ecytonucleospora hepatopenaei</name>
    <dbReference type="NCBI Taxonomy" id="646526"/>
    <lineage>
        <taxon>Eukaryota</taxon>
        <taxon>Fungi</taxon>
        <taxon>Fungi incertae sedis</taxon>
        <taxon>Microsporidia</taxon>
        <taxon>Enterocytozoonidae</taxon>
        <taxon>Ecytonucleospora</taxon>
    </lineage>
</organism>
<feature type="region of interest" description="Disordered" evidence="1">
    <location>
        <begin position="208"/>
        <end position="252"/>
    </location>
</feature>
<dbReference type="EMBL" id="MNPJ01000022">
    <property type="protein sequence ID" value="OQS54087.1"/>
    <property type="molecule type" value="Genomic_DNA"/>
</dbReference>
<evidence type="ECO:0000313" key="2">
    <source>
        <dbReference type="EMBL" id="OQS54087.1"/>
    </source>
</evidence>
<dbReference type="AlphaFoldDB" id="A0A1W0E4A0"/>
<evidence type="ECO:0000313" key="3">
    <source>
        <dbReference type="Proteomes" id="UP000192758"/>
    </source>
</evidence>
<evidence type="ECO:0000256" key="1">
    <source>
        <dbReference type="SAM" id="MobiDB-lite"/>
    </source>
</evidence>
<dbReference type="VEuPathDB" id="MicrosporidiaDB:EHP00_1157"/>
<sequence>MIFYNAMVLAATINVGDKFYIKQNGKYLTFDSDLNGKYGSKNDSPLFTAKRHDLGGLTFETDSKALNYSSKYNQGGLYYKGTNKANNNWIVESEGKYVKLKANANKKCATTDNNKMMFLQCVANKAEQQIEIEKINDTNTTKSNNTNTNINNNTNSKTKISSVINLNNHNINSNLDDIDGNYQTTKNKPVPTNKPLLDREKTGQFHVAPKVDDLNNAQEDNTKKTRMSGSDKADKTMNVANDAHNAKKGFSG</sequence>
<gene>
    <name evidence="2" type="ORF">EHP00_1157</name>
</gene>
<comment type="caution">
    <text evidence="2">The sequence shown here is derived from an EMBL/GenBank/DDBJ whole genome shotgun (WGS) entry which is preliminary data.</text>
</comment>
<protein>
    <submittedName>
        <fullName evidence="2">Uncharacterized protein</fullName>
    </submittedName>
</protein>
<dbReference type="Proteomes" id="UP000192758">
    <property type="component" value="Unassembled WGS sequence"/>
</dbReference>
<reference evidence="2 3" key="1">
    <citation type="journal article" date="2017" name="Environ. Microbiol.">
        <title>Decay of the glycolytic pathway and adaptation to intranuclear parasitism within Enterocytozoonidae microsporidia.</title>
        <authorList>
            <person name="Wiredu Boakye D."/>
            <person name="Jaroenlak P."/>
            <person name="Prachumwat A."/>
            <person name="Williams T.A."/>
            <person name="Bateman K.S."/>
            <person name="Itsathitphaisarn O."/>
            <person name="Sritunyalucksana K."/>
            <person name="Paszkiewicz K.H."/>
            <person name="Moore K.A."/>
            <person name="Stentiford G.D."/>
            <person name="Williams B.A."/>
        </authorList>
    </citation>
    <scope>NUCLEOTIDE SEQUENCE [LARGE SCALE GENOMIC DNA]</scope>
    <source>
        <strain evidence="2 3">TH1</strain>
    </source>
</reference>
<keyword evidence="3" id="KW-1185">Reference proteome</keyword>
<accession>A0A1W0E4A0</accession>
<proteinExistence type="predicted"/>
<name>A0A1W0E4A0_9MICR</name>